<dbReference type="EC" id="3.1.26.11" evidence="8"/>
<protein>
    <recommendedName>
        <fullName evidence="8">Ribonuclease Z</fullName>
        <shortName evidence="8">RNase Z</shortName>
        <ecNumber evidence="8">3.1.26.11</ecNumber>
    </recommendedName>
    <alternativeName>
        <fullName evidence="8">tRNA 3 endonuclease</fullName>
    </alternativeName>
    <alternativeName>
        <fullName evidence="8">tRNase Z</fullName>
    </alternativeName>
</protein>
<feature type="binding site" evidence="8">
    <location>
        <position position="209"/>
    </location>
    <ligand>
        <name>Zn(2+)</name>
        <dbReference type="ChEBI" id="CHEBI:29105"/>
        <label>2</label>
        <note>catalytic</note>
    </ligand>
</feature>
<dbReference type="InterPro" id="IPR036866">
    <property type="entry name" value="RibonucZ/Hydroxyglut_hydro"/>
</dbReference>
<dbReference type="Gene3D" id="3.60.15.10">
    <property type="entry name" value="Ribonuclease Z/Hydroxyacylglutathione hydrolase-like"/>
    <property type="match status" value="1"/>
</dbReference>
<feature type="binding site" evidence="8">
    <location>
        <position position="209"/>
    </location>
    <ligand>
        <name>Zn(2+)</name>
        <dbReference type="ChEBI" id="CHEBI:29105"/>
        <label>1</label>
        <note>catalytic</note>
    </ligand>
</feature>
<dbReference type="AlphaFoldDB" id="A0A386HUS2"/>
<evidence type="ECO:0000256" key="6">
    <source>
        <dbReference type="ARBA" id="ARBA00022801"/>
    </source>
</evidence>
<comment type="function">
    <text evidence="8">Zinc phosphodiesterase, which displays some tRNA 3'-processing endonuclease activity. Probably involved in tRNA maturation, by removing a 3'-trailer from precursor tRNA.</text>
</comment>
<feature type="binding site" evidence="8">
    <location>
        <position position="63"/>
    </location>
    <ligand>
        <name>Zn(2+)</name>
        <dbReference type="ChEBI" id="CHEBI:29105"/>
        <label>1</label>
        <note>catalytic</note>
    </ligand>
</feature>
<keyword evidence="2 8" id="KW-0819">tRNA processing</keyword>
<evidence type="ECO:0000313" key="9">
    <source>
        <dbReference type="EMBL" id="AYD49134.1"/>
    </source>
</evidence>
<feature type="binding site" evidence="8">
    <location>
        <position position="65"/>
    </location>
    <ligand>
        <name>Zn(2+)</name>
        <dbReference type="ChEBI" id="CHEBI:29105"/>
        <label>2</label>
        <note>catalytic</note>
    </ligand>
</feature>
<dbReference type="GO" id="GO:0042781">
    <property type="term" value="F:3'-tRNA processing endoribonuclease activity"/>
    <property type="evidence" value="ECO:0007669"/>
    <property type="project" value="UniProtKB-UniRule"/>
</dbReference>
<comment type="catalytic activity">
    <reaction evidence="8">
        <text>Endonucleolytic cleavage of RNA, removing extra 3' nucleotides from tRNA precursor, generating 3' termini of tRNAs. A 3'-hydroxy group is left at the tRNA terminus and a 5'-phosphoryl group is left at the trailer molecule.</text>
        <dbReference type="EC" id="3.1.26.11"/>
    </reaction>
</comment>
<evidence type="ECO:0000256" key="3">
    <source>
        <dbReference type="ARBA" id="ARBA00022722"/>
    </source>
</evidence>
<name>A0A386HUS2_9BACT</name>
<dbReference type="PANTHER" id="PTHR46018">
    <property type="entry name" value="ZINC PHOSPHODIESTERASE ELAC PROTEIN 1"/>
    <property type="match status" value="1"/>
</dbReference>
<dbReference type="HAMAP" id="MF_01818">
    <property type="entry name" value="RNase_Z_BN"/>
    <property type="match status" value="1"/>
</dbReference>
<feature type="binding site" evidence="8">
    <location>
        <position position="139"/>
    </location>
    <ligand>
        <name>Zn(2+)</name>
        <dbReference type="ChEBI" id="CHEBI:29105"/>
        <label>1</label>
        <note>catalytic</note>
    </ligand>
</feature>
<feature type="binding site" evidence="8">
    <location>
        <position position="61"/>
    </location>
    <ligand>
        <name>Zn(2+)</name>
        <dbReference type="ChEBI" id="CHEBI:29105"/>
        <label>1</label>
        <note>catalytic</note>
    </ligand>
</feature>
<dbReference type="PANTHER" id="PTHR46018:SF2">
    <property type="entry name" value="ZINC PHOSPHODIESTERASE ELAC PROTEIN 1"/>
    <property type="match status" value="1"/>
</dbReference>
<feature type="active site" description="Proton acceptor" evidence="8">
    <location>
        <position position="65"/>
    </location>
</feature>
<reference evidence="9 10" key="1">
    <citation type="submission" date="2018-09" db="EMBL/GenBank/DDBJ databases">
        <title>Arachidicoccus sp. nov., a bacterium isolated from soil.</title>
        <authorList>
            <person name="Weon H.-Y."/>
            <person name="Kwon S.-W."/>
            <person name="Lee S.A."/>
        </authorList>
    </citation>
    <scope>NUCLEOTIDE SEQUENCE [LARGE SCALE GENOMIC DNA]</scope>
    <source>
        <strain evidence="9 10">KIS59-12</strain>
    </source>
</reference>
<evidence type="ECO:0000256" key="1">
    <source>
        <dbReference type="ARBA" id="ARBA00011738"/>
    </source>
</evidence>
<sequence>MFGVTILGNNSAIPAHDRHPSAQAVTIANQVLLIDCGEGTQMQIKDYKVKRSKIIYIFISHLHGDHYFGLIGLLSSMALISRTEPLHLFAPPQLFEVIQLQLKIANSTLPFQLHFHPLEKDGEIVHETKFTVSCFKVMHRIDCFGFLIKEKHKCRKVDLPKVVAAGIPAMFYERLQNGEDYITKEGKCIENEMVTIPGKRNKAYAYCADTLFTESFLPYIQEVDLLYHESTYLNDFVEQAQNRFHSTAEQAAIIAKKAKVKKLIIGHFSSKYKTLDLFETQSQLVFPNTELSKEGVTYLV</sequence>
<dbReference type="EMBL" id="CP032489">
    <property type="protein sequence ID" value="AYD49134.1"/>
    <property type="molecule type" value="Genomic_DNA"/>
</dbReference>
<comment type="subunit">
    <text evidence="1 8">Homodimer.</text>
</comment>
<dbReference type="CDD" id="cd07717">
    <property type="entry name" value="RNaseZ_ZiPD-like_MBL-fold"/>
    <property type="match status" value="1"/>
</dbReference>
<accession>A0A386HUS2</accession>
<dbReference type="KEGG" id="ark:D6B99_16805"/>
<dbReference type="OrthoDB" id="9800940at2"/>
<dbReference type="Proteomes" id="UP000266118">
    <property type="component" value="Chromosome"/>
</dbReference>
<keyword evidence="5 8" id="KW-0255">Endonuclease</keyword>
<dbReference type="InterPro" id="IPR013471">
    <property type="entry name" value="RNase_Z/BN"/>
</dbReference>
<evidence type="ECO:0000313" key="10">
    <source>
        <dbReference type="Proteomes" id="UP000266118"/>
    </source>
</evidence>
<evidence type="ECO:0000256" key="4">
    <source>
        <dbReference type="ARBA" id="ARBA00022723"/>
    </source>
</evidence>
<comment type="similarity">
    <text evidence="8">Belongs to the RNase Z family.</text>
</comment>
<evidence type="ECO:0000256" key="2">
    <source>
        <dbReference type="ARBA" id="ARBA00022694"/>
    </source>
</evidence>
<dbReference type="RefSeq" id="WP_119990569.1">
    <property type="nucleotide sequence ID" value="NZ_CP032489.1"/>
</dbReference>
<evidence type="ECO:0000256" key="8">
    <source>
        <dbReference type="HAMAP-Rule" id="MF_01818"/>
    </source>
</evidence>
<dbReference type="SUPFAM" id="SSF56281">
    <property type="entry name" value="Metallo-hydrolase/oxidoreductase"/>
    <property type="match status" value="1"/>
</dbReference>
<evidence type="ECO:0000256" key="7">
    <source>
        <dbReference type="ARBA" id="ARBA00022833"/>
    </source>
</evidence>
<gene>
    <name evidence="8" type="primary">rnz</name>
    <name evidence="9" type="ORF">D6B99_16805</name>
</gene>
<keyword evidence="3 8" id="KW-0540">Nuclease</keyword>
<keyword evidence="7 8" id="KW-0862">Zinc</keyword>
<comment type="cofactor">
    <cofactor evidence="8">
        <name>Zn(2+)</name>
        <dbReference type="ChEBI" id="CHEBI:29105"/>
    </cofactor>
    <text evidence="8">Binds 2 Zn(2+) ions.</text>
</comment>
<feature type="binding site" evidence="8">
    <location>
        <position position="267"/>
    </location>
    <ligand>
        <name>Zn(2+)</name>
        <dbReference type="ChEBI" id="CHEBI:29105"/>
        <label>2</label>
        <note>catalytic</note>
    </ligand>
</feature>
<keyword evidence="10" id="KW-1185">Reference proteome</keyword>
<keyword evidence="4 8" id="KW-0479">Metal-binding</keyword>
<dbReference type="Pfam" id="PF23023">
    <property type="entry name" value="Anti-Pycsar_Apyc1"/>
    <property type="match status" value="1"/>
</dbReference>
<proteinExistence type="inferred from homology"/>
<dbReference type="NCBIfam" id="TIGR02651">
    <property type="entry name" value="RNase_Z"/>
    <property type="match status" value="1"/>
</dbReference>
<organism evidence="9 10">
    <name type="scientific">Arachidicoccus soli</name>
    <dbReference type="NCBI Taxonomy" id="2341117"/>
    <lineage>
        <taxon>Bacteria</taxon>
        <taxon>Pseudomonadati</taxon>
        <taxon>Bacteroidota</taxon>
        <taxon>Chitinophagia</taxon>
        <taxon>Chitinophagales</taxon>
        <taxon>Chitinophagaceae</taxon>
        <taxon>Arachidicoccus</taxon>
    </lineage>
</organism>
<keyword evidence="6 8" id="KW-0378">Hydrolase</keyword>
<evidence type="ECO:0000256" key="5">
    <source>
        <dbReference type="ARBA" id="ARBA00022759"/>
    </source>
</evidence>
<dbReference type="GO" id="GO:0008270">
    <property type="term" value="F:zinc ion binding"/>
    <property type="evidence" value="ECO:0007669"/>
    <property type="project" value="UniProtKB-UniRule"/>
</dbReference>
<feature type="binding site" evidence="8">
    <location>
        <position position="66"/>
    </location>
    <ligand>
        <name>Zn(2+)</name>
        <dbReference type="ChEBI" id="CHEBI:29105"/>
        <label>2</label>
        <note>catalytic</note>
    </ligand>
</feature>
<dbReference type="NCBIfam" id="NF000801">
    <property type="entry name" value="PRK00055.1-3"/>
    <property type="match status" value="1"/>
</dbReference>